<dbReference type="RefSeq" id="WP_184568142.1">
    <property type="nucleotide sequence ID" value="NZ_JACIEI010000021.1"/>
</dbReference>
<accession>A0A7W6H1T9</accession>
<dbReference type="Gene3D" id="3.40.50.300">
    <property type="entry name" value="P-loop containing nucleotide triphosphate hydrolases"/>
    <property type="match status" value="1"/>
</dbReference>
<organism evidence="1 2">
    <name type="scientific">Sulfitobacter undariae</name>
    <dbReference type="NCBI Taxonomy" id="1563671"/>
    <lineage>
        <taxon>Bacteria</taxon>
        <taxon>Pseudomonadati</taxon>
        <taxon>Pseudomonadota</taxon>
        <taxon>Alphaproteobacteria</taxon>
        <taxon>Rhodobacterales</taxon>
        <taxon>Roseobacteraceae</taxon>
        <taxon>Sulfitobacter</taxon>
    </lineage>
</organism>
<evidence type="ECO:0000313" key="2">
    <source>
        <dbReference type="Proteomes" id="UP000530268"/>
    </source>
</evidence>
<evidence type="ECO:0008006" key="3">
    <source>
        <dbReference type="Google" id="ProtNLM"/>
    </source>
</evidence>
<comment type="caution">
    <text evidence="1">The sequence shown here is derived from an EMBL/GenBank/DDBJ whole genome shotgun (WGS) entry which is preliminary data.</text>
</comment>
<sequence>MLKVLINSIPKSGTYFVGKLLDCAGMNATGYHLRNSLYWDWNRAETLDDVVRTPNEFLTDASLEETLGKIVSGFTYAHLNHNTETEQILEHINGLRHVFLYRNLRNSIVSSMRFVEQQQLALGLSVASQQTQAERLYNYISKQGDSFFVNAGHQVGWLSCDAVSKFRFEDIVESTCATKELLNACGWEGSRAKVEAIRACAIGERTRTSTGKNSDWNEYWSDEIEKIFVSSGAQQLNIQMGYEGDNSF</sequence>
<reference evidence="1 2" key="1">
    <citation type="submission" date="2020-08" db="EMBL/GenBank/DDBJ databases">
        <title>Genomic Encyclopedia of Type Strains, Phase IV (KMG-IV): sequencing the most valuable type-strain genomes for metagenomic binning, comparative biology and taxonomic classification.</title>
        <authorList>
            <person name="Goeker M."/>
        </authorList>
    </citation>
    <scope>NUCLEOTIDE SEQUENCE [LARGE SCALE GENOMIC DNA]</scope>
    <source>
        <strain evidence="1 2">DSM 102234</strain>
    </source>
</reference>
<proteinExistence type="predicted"/>
<keyword evidence="2" id="KW-1185">Reference proteome</keyword>
<dbReference type="Proteomes" id="UP000530268">
    <property type="component" value="Unassembled WGS sequence"/>
</dbReference>
<dbReference type="InterPro" id="IPR027417">
    <property type="entry name" value="P-loop_NTPase"/>
</dbReference>
<protein>
    <recommendedName>
        <fullName evidence="3">Sulfotransferase family protein</fullName>
    </recommendedName>
</protein>
<dbReference type="AlphaFoldDB" id="A0A7W6H1T9"/>
<gene>
    <name evidence="1" type="ORF">GGR95_003566</name>
</gene>
<evidence type="ECO:0000313" key="1">
    <source>
        <dbReference type="EMBL" id="MBB3995900.1"/>
    </source>
</evidence>
<name>A0A7W6H1T9_9RHOB</name>
<dbReference type="EMBL" id="JACIEI010000021">
    <property type="protein sequence ID" value="MBB3995900.1"/>
    <property type="molecule type" value="Genomic_DNA"/>
</dbReference>
<dbReference type="SUPFAM" id="SSF52540">
    <property type="entry name" value="P-loop containing nucleoside triphosphate hydrolases"/>
    <property type="match status" value="1"/>
</dbReference>